<evidence type="ECO:0000313" key="3">
    <source>
        <dbReference type="Proteomes" id="UP000789342"/>
    </source>
</evidence>
<proteinExistence type="predicted"/>
<keyword evidence="3" id="KW-1185">Reference proteome</keyword>
<feature type="compositionally biased region" description="Basic and acidic residues" evidence="1">
    <location>
        <begin position="217"/>
        <end position="243"/>
    </location>
</feature>
<accession>A0A9N9BTB7</accession>
<organism evidence="2 3">
    <name type="scientific">Acaulospora morrowiae</name>
    <dbReference type="NCBI Taxonomy" id="94023"/>
    <lineage>
        <taxon>Eukaryota</taxon>
        <taxon>Fungi</taxon>
        <taxon>Fungi incertae sedis</taxon>
        <taxon>Mucoromycota</taxon>
        <taxon>Glomeromycotina</taxon>
        <taxon>Glomeromycetes</taxon>
        <taxon>Diversisporales</taxon>
        <taxon>Acaulosporaceae</taxon>
        <taxon>Acaulospora</taxon>
    </lineage>
</organism>
<feature type="region of interest" description="Disordered" evidence="1">
    <location>
        <begin position="217"/>
        <end position="286"/>
    </location>
</feature>
<dbReference type="AlphaFoldDB" id="A0A9N9BTB7"/>
<feature type="compositionally biased region" description="Basic and acidic residues" evidence="1">
    <location>
        <begin position="254"/>
        <end position="274"/>
    </location>
</feature>
<dbReference type="EMBL" id="CAJVPV010004787">
    <property type="protein sequence ID" value="CAG8579016.1"/>
    <property type="molecule type" value="Genomic_DNA"/>
</dbReference>
<comment type="caution">
    <text evidence="2">The sequence shown here is derived from an EMBL/GenBank/DDBJ whole genome shotgun (WGS) entry which is preliminary data.</text>
</comment>
<gene>
    <name evidence="2" type="ORF">AMORRO_LOCUS6821</name>
</gene>
<name>A0A9N9BTB7_9GLOM</name>
<dbReference type="Proteomes" id="UP000789342">
    <property type="component" value="Unassembled WGS sequence"/>
</dbReference>
<evidence type="ECO:0000313" key="2">
    <source>
        <dbReference type="EMBL" id="CAG8579016.1"/>
    </source>
</evidence>
<reference evidence="2" key="1">
    <citation type="submission" date="2021-06" db="EMBL/GenBank/DDBJ databases">
        <authorList>
            <person name="Kallberg Y."/>
            <person name="Tangrot J."/>
            <person name="Rosling A."/>
        </authorList>
    </citation>
    <scope>NUCLEOTIDE SEQUENCE</scope>
    <source>
        <strain evidence="2">CL551</strain>
    </source>
</reference>
<evidence type="ECO:0000256" key="1">
    <source>
        <dbReference type="SAM" id="MobiDB-lite"/>
    </source>
</evidence>
<sequence>MTTEISEEYIRAVIKNSQSIYSLRTPEDIHLIMNIVDSLLVSSPRKLMDVGWNYHHADHKEYIQSDVERLPMIEESSFELETYDDLYEMGDWCDVCENWVEGSDVCEEGDGDHIHTFCSKCAQIVKFHKNGVHINECICDFVPVIDYFNSREELRQELCMCEFTCGLKYVMGYDKYGKVIYGTCGWHSDNLKDVEYDCRGGVHRGFDCLNDVTMGADKRKDSSNSDSELESKRLKVDEEKSVELKPNPSGSKQKQPDFRGEEKPKPSGSKERQPNSRLPQKQNKNSDKLDAEIINRILLLGDGNMKKILDCEKSYQLSNLIDEIAYDIIKTESENWEEKMAVLLSYNKIRREIYSTIEKNIPDRTPDVCTWLVTVCQGPARGMMFEDFKLQKWLSKNSNANNN</sequence>
<protein>
    <submittedName>
        <fullName evidence="2">2833_t:CDS:1</fullName>
    </submittedName>
</protein>